<accession>A0ABT6NDV4</accession>
<comment type="cofactor">
    <cofactor evidence="2 8">
        <name>NAD(+)</name>
        <dbReference type="ChEBI" id="CHEBI:57540"/>
    </cofactor>
</comment>
<feature type="domain" description="NAD(P)-binding" evidence="9">
    <location>
        <begin position="5"/>
        <end position="317"/>
    </location>
</feature>
<sequence length="348" mass="39827">MNTILVTGGAGFIGSHFIKLLLNNDKYNIVNLDALTYAGNLRNLSAISENQNYVFIKGDITDHELVYSLFEKYAIDIVVNFAAESHVDRSILDPMVFLKTNVMGTQTLLNVANQFWKIDPLDKHNRQYREGTKFIQVSTDEVYGSLGELGKFTELTSLSPNSPYSASKASADLFVKAYHTTYGLPINITRCSNNYGTNQFPEKLIPLVIRNCQNNFEIPVYGDGLQIRDWLHVEDHCEAIKLVMTHGISGEVYNIGGNSEKTNIEIIKFILSKMGKSEKLIKYINDRPGHDKRYAIDNTKITKELMWCPKYQFEDGLLQTINWYCDNQEWIDDIVTGNYELYYKNMYL</sequence>
<dbReference type="InterPro" id="IPR016040">
    <property type="entry name" value="NAD(P)-bd_dom"/>
</dbReference>
<dbReference type="Proteomes" id="UP001158045">
    <property type="component" value="Unassembled WGS sequence"/>
</dbReference>
<dbReference type="CDD" id="cd05246">
    <property type="entry name" value="dTDP_GD_SDR_e"/>
    <property type="match status" value="1"/>
</dbReference>
<dbReference type="GO" id="GO:0008460">
    <property type="term" value="F:dTDP-glucose 4,6-dehydratase activity"/>
    <property type="evidence" value="ECO:0007669"/>
    <property type="project" value="UniProtKB-EC"/>
</dbReference>
<evidence type="ECO:0000256" key="1">
    <source>
        <dbReference type="ARBA" id="ARBA00001539"/>
    </source>
</evidence>
<gene>
    <name evidence="10" type="primary">rfbB</name>
    <name evidence="10" type="ORF">QE109_10600</name>
</gene>
<evidence type="ECO:0000256" key="8">
    <source>
        <dbReference type="RuleBase" id="RU004473"/>
    </source>
</evidence>
<protein>
    <recommendedName>
        <fullName evidence="5 8">dTDP-glucose 4,6-dehydratase</fullName>
        <ecNumber evidence="4 8">4.2.1.46</ecNumber>
    </recommendedName>
</protein>
<keyword evidence="6" id="KW-0520">NAD</keyword>
<dbReference type="SUPFAM" id="SSF51735">
    <property type="entry name" value="NAD(P)-binding Rossmann-fold domains"/>
    <property type="match status" value="1"/>
</dbReference>
<comment type="similarity">
    <text evidence="3 8">Belongs to the NAD(P)-dependent epimerase/dehydratase family. dTDP-glucose dehydratase subfamily.</text>
</comment>
<comment type="catalytic activity">
    <reaction evidence="1 8">
        <text>dTDP-alpha-D-glucose = dTDP-4-dehydro-6-deoxy-alpha-D-glucose + H2O</text>
        <dbReference type="Rhea" id="RHEA:17221"/>
        <dbReference type="ChEBI" id="CHEBI:15377"/>
        <dbReference type="ChEBI" id="CHEBI:57477"/>
        <dbReference type="ChEBI" id="CHEBI:57649"/>
        <dbReference type="EC" id="4.2.1.46"/>
    </reaction>
</comment>
<evidence type="ECO:0000256" key="5">
    <source>
        <dbReference type="ARBA" id="ARBA00016977"/>
    </source>
</evidence>
<evidence type="ECO:0000256" key="4">
    <source>
        <dbReference type="ARBA" id="ARBA00011990"/>
    </source>
</evidence>
<name>A0ABT6NDV4_9FIRM</name>
<evidence type="ECO:0000256" key="3">
    <source>
        <dbReference type="ARBA" id="ARBA00008178"/>
    </source>
</evidence>
<evidence type="ECO:0000313" key="10">
    <source>
        <dbReference type="EMBL" id="MDH8678599.1"/>
    </source>
</evidence>
<dbReference type="EMBL" id="JARYZI010000006">
    <property type="protein sequence ID" value="MDH8678599.1"/>
    <property type="molecule type" value="Genomic_DNA"/>
</dbReference>
<dbReference type="NCBIfam" id="TIGR01181">
    <property type="entry name" value="dTDP_gluc_dehyt"/>
    <property type="match status" value="1"/>
</dbReference>
<keyword evidence="11" id="KW-1185">Reference proteome</keyword>
<dbReference type="PANTHER" id="PTHR43000">
    <property type="entry name" value="DTDP-D-GLUCOSE 4,6-DEHYDRATASE-RELATED"/>
    <property type="match status" value="1"/>
</dbReference>
<dbReference type="RefSeq" id="WP_281094549.1">
    <property type="nucleotide sequence ID" value="NZ_JARYZI010000006.1"/>
</dbReference>
<comment type="caution">
    <text evidence="10">The sequence shown here is derived from an EMBL/GenBank/DDBJ whole genome shotgun (WGS) entry which is preliminary data.</text>
</comment>
<evidence type="ECO:0000313" key="11">
    <source>
        <dbReference type="Proteomes" id="UP001158045"/>
    </source>
</evidence>
<dbReference type="Pfam" id="PF16363">
    <property type="entry name" value="GDP_Man_Dehyd"/>
    <property type="match status" value="1"/>
</dbReference>
<organism evidence="10 11">
    <name type="scientific">Fusibacter bizertensis</name>
    <dbReference type="NCBI Taxonomy" id="1488331"/>
    <lineage>
        <taxon>Bacteria</taxon>
        <taxon>Bacillati</taxon>
        <taxon>Bacillota</taxon>
        <taxon>Clostridia</taxon>
        <taxon>Eubacteriales</taxon>
        <taxon>Eubacteriales Family XII. Incertae Sedis</taxon>
        <taxon>Fusibacter</taxon>
    </lineage>
</organism>
<evidence type="ECO:0000256" key="2">
    <source>
        <dbReference type="ARBA" id="ARBA00001911"/>
    </source>
</evidence>
<keyword evidence="7 8" id="KW-0456">Lyase</keyword>
<dbReference type="Gene3D" id="3.90.25.10">
    <property type="entry name" value="UDP-galactose 4-epimerase, domain 1"/>
    <property type="match status" value="1"/>
</dbReference>
<dbReference type="InterPro" id="IPR005888">
    <property type="entry name" value="dTDP_Gluc_deHydtase"/>
</dbReference>
<evidence type="ECO:0000256" key="7">
    <source>
        <dbReference type="ARBA" id="ARBA00023239"/>
    </source>
</evidence>
<reference evidence="10 11" key="1">
    <citation type="submission" date="2023-04" db="EMBL/GenBank/DDBJ databases">
        <title>Fusibacter bizertensis strain WBS, isolated from littoral bottom sediments of the Arctic seas - biochemical and genomic analysis.</title>
        <authorList>
            <person name="Brioukhanov A.L."/>
        </authorList>
    </citation>
    <scope>NUCLEOTIDE SEQUENCE [LARGE SCALE GENOMIC DNA]</scope>
    <source>
        <strain evidence="10 11">WBS</strain>
    </source>
</reference>
<evidence type="ECO:0000259" key="9">
    <source>
        <dbReference type="Pfam" id="PF16363"/>
    </source>
</evidence>
<dbReference type="Gene3D" id="3.40.50.720">
    <property type="entry name" value="NAD(P)-binding Rossmann-like Domain"/>
    <property type="match status" value="1"/>
</dbReference>
<proteinExistence type="inferred from homology"/>
<dbReference type="InterPro" id="IPR036291">
    <property type="entry name" value="NAD(P)-bd_dom_sf"/>
</dbReference>
<evidence type="ECO:0000256" key="6">
    <source>
        <dbReference type="ARBA" id="ARBA00023027"/>
    </source>
</evidence>
<dbReference type="EC" id="4.2.1.46" evidence="4 8"/>